<gene>
    <name evidence="4" type="ORF">CARUB_v10015506mg</name>
</gene>
<evidence type="ECO:0000256" key="2">
    <source>
        <dbReference type="ARBA" id="ARBA00022703"/>
    </source>
</evidence>
<evidence type="ECO:0000256" key="3">
    <source>
        <dbReference type="SAM" id="MobiDB-lite"/>
    </source>
</evidence>
<feature type="compositionally biased region" description="Basic and acidic residues" evidence="3">
    <location>
        <begin position="733"/>
        <end position="745"/>
    </location>
</feature>
<name>R0G9B5_9BRAS</name>
<feature type="compositionally biased region" description="Basic and acidic residues" evidence="3">
    <location>
        <begin position="667"/>
        <end position="683"/>
    </location>
</feature>
<dbReference type="InterPro" id="IPR008383">
    <property type="entry name" value="API5"/>
</dbReference>
<proteinExistence type="inferred from homology"/>
<dbReference type="CDD" id="cd02619">
    <property type="entry name" value="Peptidase_C1"/>
    <property type="match status" value="1"/>
</dbReference>
<dbReference type="GO" id="GO:0005634">
    <property type="term" value="C:nucleus"/>
    <property type="evidence" value="ECO:0007669"/>
    <property type="project" value="TreeGrafter"/>
</dbReference>
<dbReference type="GO" id="GO:0043067">
    <property type="term" value="P:regulation of programmed cell death"/>
    <property type="evidence" value="ECO:0007669"/>
    <property type="project" value="TreeGrafter"/>
</dbReference>
<feature type="region of interest" description="Disordered" evidence="3">
    <location>
        <begin position="666"/>
        <end position="751"/>
    </location>
</feature>
<dbReference type="Proteomes" id="UP000029121">
    <property type="component" value="Unassembled WGS sequence"/>
</dbReference>
<dbReference type="STRING" id="81985.R0G9B5"/>
<reference evidence="5" key="1">
    <citation type="journal article" date="2013" name="Nat. Genet.">
        <title>The Capsella rubella genome and the genomic consequences of rapid mating system evolution.</title>
        <authorList>
            <person name="Slotte T."/>
            <person name="Hazzouri K.M."/>
            <person name="Agren J.A."/>
            <person name="Koenig D."/>
            <person name="Maumus F."/>
            <person name="Guo Y.L."/>
            <person name="Steige K."/>
            <person name="Platts A.E."/>
            <person name="Escobar J.S."/>
            <person name="Newman L.K."/>
            <person name="Wang W."/>
            <person name="Mandakova T."/>
            <person name="Vello E."/>
            <person name="Smith L.M."/>
            <person name="Henz S.R."/>
            <person name="Steffen J."/>
            <person name="Takuno S."/>
            <person name="Brandvain Y."/>
            <person name="Coop G."/>
            <person name="Andolfatto P."/>
            <person name="Hu T.T."/>
            <person name="Blanchette M."/>
            <person name="Clark R.M."/>
            <person name="Quesneville H."/>
            <person name="Nordborg M."/>
            <person name="Gaut B.S."/>
            <person name="Lysak M.A."/>
            <person name="Jenkins J."/>
            <person name="Grimwood J."/>
            <person name="Chapman J."/>
            <person name="Prochnik S."/>
            <person name="Shu S."/>
            <person name="Rokhsar D."/>
            <person name="Schmutz J."/>
            <person name="Weigel D."/>
            <person name="Wright S.I."/>
        </authorList>
    </citation>
    <scope>NUCLEOTIDE SEQUENCE [LARGE SCALE GENOMIC DNA]</scope>
    <source>
        <strain evidence="5">cv. Monte Gargano</strain>
    </source>
</reference>
<keyword evidence="5" id="KW-1185">Reference proteome</keyword>
<evidence type="ECO:0000256" key="1">
    <source>
        <dbReference type="ARBA" id="ARBA00009515"/>
    </source>
</evidence>
<dbReference type="EMBL" id="KB870807">
    <property type="protein sequence ID" value="EOA32247.1"/>
    <property type="molecule type" value="Genomic_DNA"/>
</dbReference>
<dbReference type="AlphaFoldDB" id="R0G9B5"/>
<dbReference type="Pfam" id="PF05918">
    <property type="entry name" value="API5"/>
    <property type="match status" value="2"/>
</dbReference>
<dbReference type="GO" id="GO:0003729">
    <property type="term" value="F:mRNA binding"/>
    <property type="evidence" value="ECO:0007669"/>
    <property type="project" value="TreeGrafter"/>
</dbReference>
<keyword evidence="2" id="KW-0053">Apoptosis</keyword>
<dbReference type="Gene3D" id="3.90.70.10">
    <property type="entry name" value="Cysteine proteinases"/>
    <property type="match status" value="1"/>
</dbReference>
<accession>R0G9B5</accession>
<comment type="similarity">
    <text evidence="1">Belongs to the API5 family.</text>
</comment>
<evidence type="ECO:0000313" key="4">
    <source>
        <dbReference type="EMBL" id="EOA32247.1"/>
    </source>
</evidence>
<protein>
    <submittedName>
        <fullName evidence="4">Uncharacterized protein</fullName>
    </submittedName>
</protein>
<dbReference type="SUPFAM" id="SSF54001">
    <property type="entry name" value="Cysteine proteinases"/>
    <property type="match status" value="1"/>
</dbReference>
<evidence type="ECO:0000313" key="5">
    <source>
        <dbReference type="Proteomes" id="UP000029121"/>
    </source>
</evidence>
<dbReference type="eggNOG" id="KOG2213">
    <property type="taxonomic scope" value="Eukaryota"/>
</dbReference>
<feature type="compositionally biased region" description="Basic and acidic residues" evidence="3">
    <location>
        <begin position="693"/>
        <end position="715"/>
    </location>
</feature>
<sequence length="751" mass="86422">MAKLWEFEQSLRESTDKSQCVREYEGIINFSKRSIETMELGAELITKYFHFFHTHSKQAFKAYKAIIEKVGPKIRVQAIKKLPLFCKFTPELVSDIIGVLVWCLDTDQQEQLDAVHETFLTLFQHNTLHNLIEKLPGSMKLDLLKALAESSPHTTFLDAVQMLPSIVQLLKKYMPAKMTVEKLDSIYVECLLYMFHHMAHKVPYATNSLCGYKFVTRIPSDRIGDDLPKLYKEFTERLTDLEELIKASMEKLIQEMSDNDKANLASNPMNGDEEADLYTNRQDIKTKIRSCINILAMTEVLHAETPSLIGDTRVVKLSWKEATKPLTYAGPVLGSTSNENLPVPPNMEAFENLMEHLPEHVLFGLDKTGICFLEDFHVEELVGLSGLRLAKDTSPVTKFTLYDDHELACILWKINKKKLLKFLTTKSWKVILGYIRNQFLHLICWAYASSDLVSATMIMRNWEERYIPLCAWYLCAFCRPEYLDRDEQAAEGHDCYGNSMKDCLLYIKEKGIPLEICKEFDCQDYEPPNADEPQMHKRRIKSIRTIDSLEEALLLLPKYPIGADLVTFEDELWKPGDQIYSGPGPKSYGCCSYHGVIIAEIEECDEDVVAICKMSNGTEVADKGYVRVSLTTVYMVAGVCPEESPNVRATPKPMHLLSNFIIIDMDENGKGKEKEREREKETENPEENQEQNSEEKPKENQEQTPEEKQEEHKQYPDLNASRNKFHNFLRKHIMPDSDKVQRHEYQCISSV</sequence>
<dbReference type="SUPFAM" id="SSF48371">
    <property type="entry name" value="ARM repeat"/>
    <property type="match status" value="1"/>
</dbReference>
<dbReference type="PANTHER" id="PTHR12758:SF19">
    <property type="entry name" value="APOPTOSIS INHIBITOR 5"/>
    <property type="match status" value="1"/>
</dbReference>
<dbReference type="InterPro" id="IPR038765">
    <property type="entry name" value="Papain-like_cys_pep_sf"/>
</dbReference>
<dbReference type="PANTHER" id="PTHR12758">
    <property type="entry name" value="APOPTOSIS INHIBITOR 5-RELATED"/>
    <property type="match status" value="1"/>
</dbReference>
<dbReference type="InterPro" id="IPR016024">
    <property type="entry name" value="ARM-type_fold"/>
</dbReference>
<organism evidence="4 5">
    <name type="scientific">Capsella rubella</name>
    <dbReference type="NCBI Taxonomy" id="81985"/>
    <lineage>
        <taxon>Eukaryota</taxon>
        <taxon>Viridiplantae</taxon>
        <taxon>Streptophyta</taxon>
        <taxon>Embryophyta</taxon>
        <taxon>Tracheophyta</taxon>
        <taxon>Spermatophyta</taxon>
        <taxon>Magnoliopsida</taxon>
        <taxon>eudicotyledons</taxon>
        <taxon>Gunneridae</taxon>
        <taxon>Pentapetalae</taxon>
        <taxon>rosids</taxon>
        <taxon>malvids</taxon>
        <taxon>Brassicales</taxon>
        <taxon>Brassicaceae</taxon>
        <taxon>Camelineae</taxon>
        <taxon>Capsella</taxon>
    </lineage>
</organism>
<feature type="compositionally biased region" description="Basic residues" evidence="3">
    <location>
        <begin position="723"/>
        <end position="732"/>
    </location>
</feature>